<reference evidence="1" key="1">
    <citation type="submission" date="2018-11" db="EMBL/GenBank/DDBJ databases">
        <authorList>
            <consortium name="Genoscope - CEA"/>
            <person name="William W."/>
        </authorList>
    </citation>
    <scope>NUCLEOTIDE SEQUENCE</scope>
</reference>
<dbReference type="EMBL" id="LR031876">
    <property type="protein sequence ID" value="VDD41048.1"/>
    <property type="molecule type" value="Genomic_DNA"/>
</dbReference>
<protein>
    <submittedName>
        <fullName evidence="1">Uncharacterized protein</fullName>
    </submittedName>
</protein>
<accession>A0A3P6EML2</accession>
<evidence type="ECO:0000313" key="1">
    <source>
        <dbReference type="EMBL" id="VDD41048.1"/>
    </source>
</evidence>
<sequence length="37" mass="4301">MWILVASSIPWRRSLHHLCDPVPCWSALSRHCVPDCQ</sequence>
<organism evidence="1">
    <name type="scientific">Brassica oleracea</name>
    <name type="common">Wild cabbage</name>
    <dbReference type="NCBI Taxonomy" id="3712"/>
    <lineage>
        <taxon>Eukaryota</taxon>
        <taxon>Viridiplantae</taxon>
        <taxon>Streptophyta</taxon>
        <taxon>Embryophyta</taxon>
        <taxon>Tracheophyta</taxon>
        <taxon>Spermatophyta</taxon>
        <taxon>Magnoliopsida</taxon>
        <taxon>eudicotyledons</taxon>
        <taxon>Gunneridae</taxon>
        <taxon>Pentapetalae</taxon>
        <taxon>rosids</taxon>
        <taxon>malvids</taxon>
        <taxon>Brassicales</taxon>
        <taxon>Brassicaceae</taxon>
        <taxon>Brassiceae</taxon>
        <taxon>Brassica</taxon>
    </lineage>
</organism>
<gene>
    <name evidence="1" type="ORF">BOLC7T46608H</name>
</gene>
<proteinExistence type="predicted"/>
<name>A0A3P6EML2_BRAOL</name>
<dbReference type="AlphaFoldDB" id="A0A3P6EML2"/>